<dbReference type="RefSeq" id="WP_218403917.1">
    <property type="nucleotide sequence ID" value="NZ_JAGSPC010000001.1"/>
</dbReference>
<proteinExistence type="predicted"/>
<evidence type="ECO:0000313" key="1">
    <source>
        <dbReference type="EMBL" id="MBV7258619.1"/>
    </source>
</evidence>
<reference evidence="1" key="1">
    <citation type="submission" date="2021-04" db="EMBL/GenBank/DDBJ databases">
        <authorList>
            <person name="Pira H."/>
            <person name="Risdian C."/>
            <person name="Wink J."/>
        </authorList>
    </citation>
    <scope>NUCLEOTIDE SEQUENCE</scope>
    <source>
        <strain evidence="1">WH158</strain>
    </source>
</reference>
<accession>A0A9X1F2U6</accession>
<dbReference type="AlphaFoldDB" id="A0A9X1F2U6"/>
<protein>
    <submittedName>
        <fullName evidence="1">Uncharacterized protein</fullName>
    </submittedName>
</protein>
<keyword evidence="2" id="KW-1185">Reference proteome</keyword>
<name>A0A9X1F2U6_9SPHN</name>
<comment type="caution">
    <text evidence="1">The sequence shown here is derived from an EMBL/GenBank/DDBJ whole genome shotgun (WGS) entry which is preliminary data.</text>
</comment>
<gene>
    <name evidence="1" type="ORF">KCG46_03385</name>
</gene>
<organism evidence="1 2">
    <name type="scientific">Erythrobacter crassostreae</name>
    <dbReference type="NCBI Taxonomy" id="2828328"/>
    <lineage>
        <taxon>Bacteria</taxon>
        <taxon>Pseudomonadati</taxon>
        <taxon>Pseudomonadota</taxon>
        <taxon>Alphaproteobacteria</taxon>
        <taxon>Sphingomonadales</taxon>
        <taxon>Erythrobacteraceae</taxon>
        <taxon>Erythrobacter/Porphyrobacter group</taxon>
        <taxon>Erythrobacter</taxon>
    </lineage>
</organism>
<sequence length="174" mass="19239">MPMFSIALAPLLALQAAGQTPVAIKNDAPETWTVEYPRIITPFIQDYRRCLNVVNRMVSGKANLEEQHRSDIPRCADTSSAAQAEANRVLANRGELEDYAPEDVAEVFEHIGRIHIARGADLDAQFVNRMASAERAETEYNETKPKGLIMDLLDASVVKSALDQSEKNKEDAAK</sequence>
<evidence type="ECO:0000313" key="2">
    <source>
        <dbReference type="Proteomes" id="UP001138681"/>
    </source>
</evidence>
<dbReference type="Proteomes" id="UP001138681">
    <property type="component" value="Unassembled WGS sequence"/>
</dbReference>
<dbReference type="EMBL" id="JAGSPC010000001">
    <property type="protein sequence ID" value="MBV7258619.1"/>
    <property type="molecule type" value="Genomic_DNA"/>
</dbReference>